<dbReference type="GO" id="GO:0005978">
    <property type="term" value="P:glycogen biosynthetic process"/>
    <property type="evidence" value="ECO:0007669"/>
    <property type="project" value="UniProtKB-UniRule"/>
</dbReference>
<dbReference type="InterPro" id="IPR013534">
    <property type="entry name" value="Starch_synth_cat_dom"/>
</dbReference>
<comment type="catalytic activity">
    <reaction evidence="1 8">
        <text>[(1-&gt;4)-alpha-D-glucosyl](n) + ADP-alpha-D-glucose = [(1-&gt;4)-alpha-D-glucosyl](n+1) + ADP + H(+)</text>
        <dbReference type="Rhea" id="RHEA:18189"/>
        <dbReference type="Rhea" id="RHEA-COMP:9584"/>
        <dbReference type="Rhea" id="RHEA-COMP:9587"/>
        <dbReference type="ChEBI" id="CHEBI:15378"/>
        <dbReference type="ChEBI" id="CHEBI:15444"/>
        <dbReference type="ChEBI" id="CHEBI:57498"/>
        <dbReference type="ChEBI" id="CHEBI:456216"/>
        <dbReference type="EC" id="2.4.1.21"/>
    </reaction>
</comment>
<feature type="domain" description="Starch synthase catalytic" evidence="10">
    <location>
        <begin position="5"/>
        <end position="237"/>
    </location>
</feature>
<organism evidence="11 12">
    <name type="scientific">Nitrospirillum iridis</name>
    <dbReference type="NCBI Taxonomy" id="765888"/>
    <lineage>
        <taxon>Bacteria</taxon>
        <taxon>Pseudomonadati</taxon>
        <taxon>Pseudomonadota</taxon>
        <taxon>Alphaproteobacteria</taxon>
        <taxon>Rhodospirillales</taxon>
        <taxon>Azospirillaceae</taxon>
        <taxon>Nitrospirillum</taxon>
    </lineage>
</organism>
<dbReference type="PANTHER" id="PTHR45825">
    <property type="entry name" value="GRANULE-BOUND STARCH SYNTHASE 1, CHLOROPLASTIC/AMYLOPLASTIC"/>
    <property type="match status" value="1"/>
</dbReference>
<comment type="pathway">
    <text evidence="3 8">Glycan biosynthesis; glycogen biosynthesis.</text>
</comment>
<accession>A0A7X0AV49</accession>
<evidence type="ECO:0000256" key="1">
    <source>
        <dbReference type="ARBA" id="ARBA00001478"/>
    </source>
</evidence>
<feature type="domain" description="Glycosyl transferase family 1" evidence="9">
    <location>
        <begin position="289"/>
        <end position="428"/>
    </location>
</feature>
<dbReference type="GO" id="GO:0009011">
    <property type="term" value="F:alpha-1,4-glucan glucosyltransferase (ADP-glucose donor) activity"/>
    <property type="evidence" value="ECO:0007669"/>
    <property type="project" value="UniProtKB-UniRule"/>
</dbReference>
<protein>
    <recommendedName>
        <fullName evidence="8">Glycogen synthase</fullName>
        <ecNumber evidence="8">2.4.1.21</ecNumber>
    </recommendedName>
    <alternativeName>
        <fullName evidence="8">Starch [bacterial glycogen] synthase</fullName>
    </alternativeName>
</protein>
<dbReference type="NCBIfam" id="NF010699">
    <property type="entry name" value="PRK14099.1"/>
    <property type="match status" value="1"/>
</dbReference>
<evidence type="ECO:0000259" key="9">
    <source>
        <dbReference type="Pfam" id="PF00534"/>
    </source>
</evidence>
<keyword evidence="7 8" id="KW-0320">Glycogen biosynthesis</keyword>
<comment type="caution">
    <text evidence="11">The sequence shown here is derived from an EMBL/GenBank/DDBJ whole genome shotgun (WGS) entry which is preliminary data.</text>
</comment>
<dbReference type="Gene3D" id="3.40.50.2000">
    <property type="entry name" value="Glycogen Phosphorylase B"/>
    <property type="match status" value="2"/>
</dbReference>
<gene>
    <name evidence="8" type="primary">glgA</name>
    <name evidence="11" type="ORF">FHS74_001185</name>
</gene>
<dbReference type="RefSeq" id="WP_184798439.1">
    <property type="nucleotide sequence ID" value="NZ_JACIIZ010000003.1"/>
</dbReference>
<evidence type="ECO:0000256" key="5">
    <source>
        <dbReference type="ARBA" id="ARBA00022676"/>
    </source>
</evidence>
<comment type="function">
    <text evidence="2 8">Synthesizes alpha-1,4-glucan chains using ADP-glucose.</text>
</comment>
<dbReference type="HAMAP" id="MF_00484">
    <property type="entry name" value="Glycogen_synth"/>
    <property type="match status" value="1"/>
</dbReference>
<dbReference type="InterPro" id="IPR011835">
    <property type="entry name" value="GS/SS"/>
</dbReference>
<proteinExistence type="inferred from homology"/>
<evidence type="ECO:0000256" key="3">
    <source>
        <dbReference type="ARBA" id="ARBA00004964"/>
    </source>
</evidence>
<evidence type="ECO:0000313" key="12">
    <source>
        <dbReference type="Proteomes" id="UP000539175"/>
    </source>
</evidence>
<dbReference type="Proteomes" id="UP000539175">
    <property type="component" value="Unassembled WGS sequence"/>
</dbReference>
<dbReference type="Pfam" id="PF08323">
    <property type="entry name" value="Glyco_transf_5"/>
    <property type="match status" value="1"/>
</dbReference>
<dbReference type="InterPro" id="IPR001296">
    <property type="entry name" value="Glyco_trans_1"/>
</dbReference>
<evidence type="ECO:0000256" key="4">
    <source>
        <dbReference type="ARBA" id="ARBA00010281"/>
    </source>
</evidence>
<dbReference type="UniPathway" id="UPA00164"/>
<dbReference type="EMBL" id="JACIIZ010000003">
    <property type="protein sequence ID" value="MBB6250640.1"/>
    <property type="molecule type" value="Genomic_DNA"/>
</dbReference>
<sequence length="484" mass="50629">MTIAVLSVASEVFPLIKTGGLADVVGALPGALAAEDVAVRTLVPGYPSVLAALADVTPVHSFDELFGGPARLLAGTARGLDLVVVDAPHLFDRPGNPYVGPDGRDWPDNPLRFAALSRAAAEIGLGRTSLPRPDVVHAHDWQAGLAPAYLHYEGGPRPGTVITVHNLAFQGQFDATLLHNLGLPSHSFGMDGVEYYGAVGYLKAGLQLADRLTTVSPTYAQEIRGPEAGMGLDGLLRARANRLSGIINGIDTTVWDPAHDPLLPAPYSARQPKGRALSKAALQQRFGLTDDPGALVFGVVSRLSWQKGLDLLLEALPTLLATGAQLVLLGAGEAALERGYRDAAAAHPGRVGCIIGYDEALAHLIQAGAEALIVPSRFEPCGLTQLCALRYGAIPVVSSVGGLADTIIDANEMAIANGVGTGLRFQPTTTLALEGALQRAASLHADAAVWKRLRRNAMATDVSWTNPARHYAALYRELAGVAAA</sequence>
<evidence type="ECO:0000259" key="10">
    <source>
        <dbReference type="Pfam" id="PF08323"/>
    </source>
</evidence>
<dbReference type="PANTHER" id="PTHR45825:SF11">
    <property type="entry name" value="ALPHA AMYLASE DOMAIN-CONTAINING PROTEIN"/>
    <property type="match status" value="1"/>
</dbReference>
<dbReference type="Pfam" id="PF00534">
    <property type="entry name" value="Glycos_transf_1"/>
    <property type="match status" value="1"/>
</dbReference>
<name>A0A7X0AV49_9PROT</name>
<keyword evidence="6 8" id="KW-0808">Transferase</keyword>
<comment type="similarity">
    <text evidence="4 8">Belongs to the glycosyltransferase 1 family. Bacterial/plant glycogen synthase subfamily.</text>
</comment>
<keyword evidence="12" id="KW-1185">Reference proteome</keyword>
<dbReference type="AlphaFoldDB" id="A0A7X0AV49"/>
<dbReference type="EC" id="2.4.1.21" evidence="8"/>
<evidence type="ECO:0000256" key="2">
    <source>
        <dbReference type="ARBA" id="ARBA00002764"/>
    </source>
</evidence>
<evidence type="ECO:0000313" key="11">
    <source>
        <dbReference type="EMBL" id="MBB6250640.1"/>
    </source>
</evidence>
<dbReference type="CDD" id="cd03791">
    <property type="entry name" value="GT5_Glycogen_synthase_DULL1-like"/>
    <property type="match status" value="1"/>
</dbReference>
<evidence type="ECO:0000256" key="6">
    <source>
        <dbReference type="ARBA" id="ARBA00022679"/>
    </source>
</evidence>
<keyword evidence="5 8" id="KW-0328">Glycosyltransferase</keyword>
<evidence type="ECO:0000256" key="7">
    <source>
        <dbReference type="ARBA" id="ARBA00023056"/>
    </source>
</evidence>
<feature type="binding site" evidence="8">
    <location>
        <position position="17"/>
    </location>
    <ligand>
        <name>ADP-alpha-D-glucose</name>
        <dbReference type="ChEBI" id="CHEBI:57498"/>
    </ligand>
</feature>
<dbReference type="GO" id="GO:0004373">
    <property type="term" value="F:alpha-1,4-glucan glucosyltransferase (UDP-glucose donor) activity"/>
    <property type="evidence" value="ECO:0007669"/>
    <property type="project" value="InterPro"/>
</dbReference>
<reference evidence="11 12" key="1">
    <citation type="submission" date="2020-08" db="EMBL/GenBank/DDBJ databases">
        <title>Genomic Encyclopedia of Type Strains, Phase IV (KMG-IV): sequencing the most valuable type-strain genomes for metagenomic binning, comparative biology and taxonomic classification.</title>
        <authorList>
            <person name="Goeker M."/>
        </authorList>
    </citation>
    <scope>NUCLEOTIDE SEQUENCE [LARGE SCALE GENOMIC DNA]</scope>
    <source>
        <strain evidence="11 12">DSM 22198</strain>
    </source>
</reference>
<dbReference type="NCBIfam" id="TIGR02095">
    <property type="entry name" value="glgA"/>
    <property type="match status" value="1"/>
</dbReference>
<dbReference type="NCBIfam" id="NF001899">
    <property type="entry name" value="PRK00654.1-2"/>
    <property type="match status" value="1"/>
</dbReference>
<dbReference type="SUPFAM" id="SSF53756">
    <property type="entry name" value="UDP-Glycosyltransferase/glycogen phosphorylase"/>
    <property type="match status" value="1"/>
</dbReference>
<evidence type="ECO:0000256" key="8">
    <source>
        <dbReference type="HAMAP-Rule" id="MF_00484"/>
    </source>
</evidence>
<dbReference type="GO" id="GO:0005829">
    <property type="term" value="C:cytosol"/>
    <property type="evidence" value="ECO:0007669"/>
    <property type="project" value="TreeGrafter"/>
</dbReference>